<dbReference type="GO" id="GO:0016020">
    <property type="term" value="C:membrane"/>
    <property type="evidence" value="ECO:0007669"/>
    <property type="project" value="UniProtKB-SubCell"/>
</dbReference>
<feature type="transmembrane region" description="Helical" evidence="8">
    <location>
        <begin position="480"/>
        <end position="503"/>
    </location>
</feature>
<feature type="transmembrane region" description="Helical" evidence="8">
    <location>
        <begin position="197"/>
        <end position="217"/>
    </location>
</feature>
<dbReference type="EMBL" id="FPCG01000003">
    <property type="protein sequence ID" value="SFV22249.1"/>
    <property type="molecule type" value="Genomic_DNA"/>
</dbReference>
<keyword evidence="6" id="KW-0769">Symport</keyword>
<dbReference type="PANTHER" id="PTHR42948:SF1">
    <property type="entry name" value="TRANSPORTER"/>
    <property type="match status" value="1"/>
</dbReference>
<dbReference type="AlphaFoldDB" id="A0A1I7MK69"/>
<dbReference type="PRINTS" id="PR00176">
    <property type="entry name" value="NANEUSMPORT"/>
</dbReference>
<feature type="transmembrane region" description="Helical" evidence="8">
    <location>
        <begin position="24"/>
        <end position="45"/>
    </location>
</feature>
<keyword evidence="3 6" id="KW-0812">Transmembrane</keyword>
<evidence type="ECO:0000256" key="7">
    <source>
        <dbReference type="SAM" id="MobiDB-lite"/>
    </source>
</evidence>
<organism evidence="9 10">
    <name type="scientific">Micrococcus terreus</name>
    <dbReference type="NCBI Taxonomy" id="574650"/>
    <lineage>
        <taxon>Bacteria</taxon>
        <taxon>Bacillati</taxon>
        <taxon>Actinomycetota</taxon>
        <taxon>Actinomycetes</taxon>
        <taxon>Micrococcales</taxon>
        <taxon>Micrococcaceae</taxon>
        <taxon>Micrococcus</taxon>
    </lineage>
</organism>
<protein>
    <recommendedName>
        <fullName evidence="6">Transporter</fullName>
    </recommendedName>
</protein>
<dbReference type="GO" id="GO:0015293">
    <property type="term" value="F:symporter activity"/>
    <property type="evidence" value="ECO:0007669"/>
    <property type="project" value="UniProtKB-KW"/>
</dbReference>
<feature type="transmembrane region" description="Helical" evidence="8">
    <location>
        <begin position="166"/>
        <end position="185"/>
    </location>
</feature>
<dbReference type="OrthoDB" id="9762833at2"/>
<feature type="transmembrane region" description="Helical" evidence="8">
    <location>
        <begin position="57"/>
        <end position="82"/>
    </location>
</feature>
<sequence length="568" mass="61048">MSSTSAPARSGAGPARKMSGREEFAGRWAFILAAIGSAVGLGNIWRFPYIAYENGGGAFIIPYLVALLTAGIPLLFFDYAIGHRFRGSPPLSFRRLSRWTESIGWWQVLICLVIGVYYAAIIAWAIMYTWFSTTKAWGDDPATFLTQEHLQVAEDVAPNLDIVPGVFWPMLVVWVIIILVMGFGVRRGVAMASLISIPVLVLMFLVLVVVALTLPGATEGLNALFTPNWAALADPGVWIAAYGQIFFSLSVGFGIMITYASYLKKRTNLTGSGLVVGFSNSGFEILAGIGVFSALGFMAQASGVQIADVVESGIGLAFIAFPAIISEAPMGALIGVLFFGSLVLAGFTSLISILEVVVSAVKDKMGWGRWTTVLVVVGLSAVVSLAMFSTTSGLNLLDITDAFVNSFGIVGAALVSVLVVAAVLGLLDRMVAHLNSVSSFRLGALFKVMVGVIMPIVLAYTFLSDFIAKLNDGYGEFPAWFVNTFGWGMVLSLVVLAVLLSLIPWSKKSNLHQEHLDDDSPFVEHESLNRRRRGRTPDRLEPVTVSADEGWTEPDADPAHRSDSQKGL</sequence>
<evidence type="ECO:0000256" key="6">
    <source>
        <dbReference type="RuleBase" id="RU003732"/>
    </source>
</evidence>
<comment type="similarity">
    <text evidence="6">Belongs to the sodium:neurotransmitter symporter (SNF) (TC 2.A.22) family.</text>
</comment>
<keyword evidence="10" id="KW-1185">Reference proteome</keyword>
<keyword evidence="4 8" id="KW-1133">Transmembrane helix</keyword>
<keyword evidence="2 6" id="KW-0813">Transport</keyword>
<keyword evidence="5 8" id="KW-0472">Membrane</keyword>
<proteinExistence type="inferred from homology"/>
<dbReference type="SUPFAM" id="SSF161070">
    <property type="entry name" value="SNF-like"/>
    <property type="match status" value="1"/>
</dbReference>
<feature type="transmembrane region" description="Helical" evidence="8">
    <location>
        <begin position="370"/>
        <end position="390"/>
    </location>
</feature>
<evidence type="ECO:0000313" key="9">
    <source>
        <dbReference type="EMBL" id="SFV22249.1"/>
    </source>
</evidence>
<accession>A0A1I7MK69</accession>
<comment type="subcellular location">
    <subcellularLocation>
        <location evidence="1">Membrane</location>
        <topology evidence="1">Multi-pass membrane protein</topology>
    </subcellularLocation>
</comment>
<dbReference type="RefSeq" id="WP_091695952.1">
    <property type="nucleotide sequence ID" value="NZ_FPCG01000003.1"/>
</dbReference>
<name>A0A1I7MK69_9MICC</name>
<dbReference type="PROSITE" id="PS50267">
    <property type="entry name" value="NA_NEUROTRAN_SYMP_3"/>
    <property type="match status" value="1"/>
</dbReference>
<dbReference type="CDD" id="cd10334">
    <property type="entry name" value="SLC6sbd_u1"/>
    <property type="match status" value="1"/>
</dbReference>
<gene>
    <name evidence="9" type="ORF">SAMN04487966_103277</name>
</gene>
<evidence type="ECO:0000256" key="3">
    <source>
        <dbReference type="ARBA" id="ARBA00022692"/>
    </source>
</evidence>
<feature type="transmembrane region" description="Helical" evidence="8">
    <location>
        <begin position="103"/>
        <end position="131"/>
    </location>
</feature>
<dbReference type="NCBIfam" id="NF037979">
    <property type="entry name" value="Na_transp"/>
    <property type="match status" value="1"/>
</dbReference>
<evidence type="ECO:0000256" key="4">
    <source>
        <dbReference type="ARBA" id="ARBA00022989"/>
    </source>
</evidence>
<dbReference type="InterPro" id="IPR000175">
    <property type="entry name" value="Na/ntran_symport"/>
</dbReference>
<evidence type="ECO:0000313" key="10">
    <source>
        <dbReference type="Proteomes" id="UP000198881"/>
    </source>
</evidence>
<feature type="region of interest" description="Disordered" evidence="7">
    <location>
        <begin position="526"/>
        <end position="568"/>
    </location>
</feature>
<evidence type="ECO:0000256" key="1">
    <source>
        <dbReference type="ARBA" id="ARBA00004141"/>
    </source>
</evidence>
<feature type="compositionally biased region" description="Basic and acidic residues" evidence="7">
    <location>
        <begin position="526"/>
        <end position="541"/>
    </location>
</feature>
<feature type="transmembrane region" description="Helical" evidence="8">
    <location>
        <begin position="332"/>
        <end position="358"/>
    </location>
</feature>
<dbReference type="Pfam" id="PF00209">
    <property type="entry name" value="SNF"/>
    <property type="match status" value="1"/>
</dbReference>
<dbReference type="PROSITE" id="PS00610">
    <property type="entry name" value="NA_NEUROTRAN_SYMP_1"/>
    <property type="match status" value="1"/>
</dbReference>
<evidence type="ECO:0000256" key="5">
    <source>
        <dbReference type="ARBA" id="ARBA00023136"/>
    </source>
</evidence>
<dbReference type="STRING" id="574650.SAMN04487966_103277"/>
<dbReference type="InterPro" id="IPR037272">
    <property type="entry name" value="SNS_sf"/>
</dbReference>
<dbReference type="Proteomes" id="UP000198881">
    <property type="component" value="Unassembled WGS sequence"/>
</dbReference>
<dbReference type="PANTHER" id="PTHR42948">
    <property type="entry name" value="TRANSPORTER"/>
    <property type="match status" value="1"/>
</dbReference>
<feature type="transmembrane region" description="Helical" evidence="8">
    <location>
        <begin position="237"/>
        <end position="262"/>
    </location>
</feature>
<feature type="transmembrane region" description="Helical" evidence="8">
    <location>
        <begin position="274"/>
        <end position="299"/>
    </location>
</feature>
<feature type="transmembrane region" description="Helical" evidence="8">
    <location>
        <begin position="402"/>
        <end position="427"/>
    </location>
</feature>
<feature type="compositionally biased region" description="Basic and acidic residues" evidence="7">
    <location>
        <begin position="557"/>
        <end position="568"/>
    </location>
</feature>
<feature type="transmembrane region" description="Helical" evidence="8">
    <location>
        <begin position="439"/>
        <end position="460"/>
    </location>
</feature>
<evidence type="ECO:0000256" key="2">
    <source>
        <dbReference type="ARBA" id="ARBA00022448"/>
    </source>
</evidence>
<evidence type="ECO:0000256" key="8">
    <source>
        <dbReference type="SAM" id="Phobius"/>
    </source>
</evidence>
<reference evidence="9 10" key="1">
    <citation type="submission" date="2016-10" db="EMBL/GenBank/DDBJ databases">
        <authorList>
            <person name="de Groot N.N."/>
        </authorList>
    </citation>
    <scope>NUCLEOTIDE SEQUENCE [LARGE SCALE GENOMIC DNA]</scope>
    <source>
        <strain evidence="9 10">CGMCC 1.7054</strain>
    </source>
</reference>